<proteinExistence type="predicted"/>
<evidence type="ECO:0000313" key="2">
    <source>
        <dbReference type="EMBL" id="ANS76467.1"/>
    </source>
</evidence>
<organism evidence="2 3">
    <name type="scientific">Paenibacillus yonginensis</name>
    <dbReference type="NCBI Taxonomy" id="1462996"/>
    <lineage>
        <taxon>Bacteria</taxon>
        <taxon>Bacillati</taxon>
        <taxon>Bacillota</taxon>
        <taxon>Bacilli</taxon>
        <taxon>Bacillales</taxon>
        <taxon>Paenibacillaceae</taxon>
        <taxon>Paenibacillus</taxon>
    </lineage>
</organism>
<feature type="domain" description="Regulatory protein YycH" evidence="1">
    <location>
        <begin position="3"/>
        <end position="398"/>
    </location>
</feature>
<dbReference type="STRING" id="1462996.AWM70_19375"/>
<dbReference type="InterPro" id="IPR042274">
    <property type="entry name" value="YycH/YycI_2"/>
</dbReference>
<name>A0A1B1N4X7_9BACL</name>
<protein>
    <recommendedName>
        <fullName evidence="1">Regulatory protein YycH domain-containing protein</fullName>
    </recommendedName>
</protein>
<dbReference type="EMBL" id="CP014167">
    <property type="protein sequence ID" value="ANS76467.1"/>
    <property type="molecule type" value="Genomic_DNA"/>
</dbReference>
<dbReference type="OrthoDB" id="2382185at2"/>
<dbReference type="KEGG" id="pyg:AWM70_19375"/>
<dbReference type="Gene3D" id="3.30.310.160">
    <property type="entry name" value="YycH protein, domain 2"/>
    <property type="match status" value="1"/>
</dbReference>
<evidence type="ECO:0000259" key="1">
    <source>
        <dbReference type="Pfam" id="PF07435"/>
    </source>
</evidence>
<dbReference type="CDD" id="cd15787">
    <property type="entry name" value="YycH_N"/>
    <property type="match status" value="1"/>
</dbReference>
<keyword evidence="3" id="KW-1185">Reference proteome</keyword>
<dbReference type="AlphaFoldDB" id="A0A1B1N4X7"/>
<evidence type="ECO:0000313" key="3">
    <source>
        <dbReference type="Proteomes" id="UP000092573"/>
    </source>
</evidence>
<dbReference type="RefSeq" id="WP_068699152.1">
    <property type="nucleotide sequence ID" value="NZ_CP014167.1"/>
</dbReference>
<reference evidence="2 3" key="1">
    <citation type="submission" date="2016-01" db="EMBL/GenBank/DDBJ databases">
        <title>Complete Genome Sequence of Paenibacillus yonginensis DCY84, a novel Plant Growth-Promoting Bacteria with Elicitation of Induced Systemic Resistance.</title>
        <authorList>
            <person name="Kim Y.J."/>
            <person name="Yang D.C."/>
            <person name="Sukweenadhi J."/>
        </authorList>
    </citation>
    <scope>NUCLEOTIDE SEQUENCE [LARGE SCALE GENOMIC DNA]</scope>
    <source>
        <strain evidence="2 3">DCY84</strain>
    </source>
</reference>
<sequence length="425" mass="48418">MKETLKSVALAFLIAASLVQSYFLIYRLPGTNPVVKTANDYVATENMGVELEASSMIFPKQLVVHLGGNKHTVFYPDSTFYNLIFSRLQGRQFDGFQRDVAQSRDWAKIRSEDEGIELEFGTGVPVPLLQKIMQIAPDPLFESESIDRIFLYSSKNEDKVHVFFFSVQGDVVYEAAKADLTVQDLKQHVDFGRSWMPYTLVDNTYYVPDKPVEMVESTMETGQYTLEQMQRSLFFDPSITRNIREKDGSEIYTDSKRSLQVRQNRNWINYTDPAVPAAGETSPDKNALSAVDFVNQHGGWSGRYRMELGAETDGKQTIRFQQYYDNYPIIDVPDFHYGIMRLEMREGTTTVYERSLIYLKTENQSKRMVQLPYGEELQARIAAAAKGSKVAALYPGYWPSMGEAGMTLKAVWVLELQDGTVQVLQ</sequence>
<dbReference type="Proteomes" id="UP000092573">
    <property type="component" value="Chromosome"/>
</dbReference>
<dbReference type="InterPro" id="IPR009996">
    <property type="entry name" value="YycH"/>
</dbReference>
<dbReference type="Pfam" id="PF07435">
    <property type="entry name" value="YycH"/>
    <property type="match status" value="1"/>
</dbReference>
<gene>
    <name evidence="2" type="ORF">AWM70_19375</name>
</gene>
<accession>A0A1B1N4X7</accession>